<keyword evidence="2" id="KW-0812">Transmembrane</keyword>
<feature type="region of interest" description="Disordered" evidence="1">
    <location>
        <begin position="179"/>
        <end position="309"/>
    </location>
</feature>
<accession>A0A315SAN0</accession>
<protein>
    <submittedName>
        <fullName evidence="3">Uncharacterized protein</fullName>
    </submittedName>
</protein>
<dbReference type="Proteomes" id="UP000293613">
    <property type="component" value="Unassembled WGS sequence"/>
</dbReference>
<evidence type="ECO:0000256" key="1">
    <source>
        <dbReference type="SAM" id="MobiDB-lite"/>
    </source>
</evidence>
<reference evidence="3 4" key="1">
    <citation type="journal article" date="2019" name="Appl. Environ. Microbiol.">
        <title>Dissecting the evolutionary development of the Bifidobacterium animalis species through comparative genomics analyses.</title>
        <authorList>
            <person name="Lugli G.A."/>
            <person name="Mancino W."/>
            <person name="Milani C."/>
            <person name="Duranti S."/>
            <person name="Mancabelli L."/>
            <person name="Napoli S."/>
            <person name="Mangifesta M."/>
            <person name="Viappiani A."/>
            <person name="Anzalone R."/>
            <person name="Longhi G."/>
            <person name="van Sinderen D."/>
            <person name="Ventura M."/>
            <person name="Turroni F."/>
        </authorList>
    </citation>
    <scope>NUCLEOTIDE SEQUENCE [LARGE SCALE GENOMIC DNA]</scope>
    <source>
        <strain evidence="3 4">2011B</strain>
    </source>
</reference>
<name>A0A315SAN0_BIFAN</name>
<organism evidence="3 4">
    <name type="scientific">Bifidobacterium animalis subsp. lactis</name>
    <name type="common">Bifidobacterium lactis</name>
    <dbReference type="NCBI Taxonomy" id="302911"/>
    <lineage>
        <taxon>Bacteria</taxon>
        <taxon>Bacillati</taxon>
        <taxon>Actinomycetota</taxon>
        <taxon>Actinomycetes</taxon>
        <taxon>Bifidobacteriales</taxon>
        <taxon>Bifidobacteriaceae</taxon>
        <taxon>Bifidobacterium</taxon>
    </lineage>
</organism>
<dbReference type="AlphaFoldDB" id="A0A315SAN0"/>
<feature type="compositionally biased region" description="Low complexity" evidence="1">
    <location>
        <begin position="217"/>
        <end position="259"/>
    </location>
</feature>
<feature type="compositionally biased region" description="Basic and acidic residues" evidence="1">
    <location>
        <begin position="206"/>
        <end position="216"/>
    </location>
</feature>
<feature type="compositionally biased region" description="Low complexity" evidence="1">
    <location>
        <begin position="181"/>
        <end position="199"/>
    </location>
</feature>
<feature type="region of interest" description="Disordered" evidence="1">
    <location>
        <begin position="68"/>
        <end position="133"/>
    </location>
</feature>
<dbReference type="EMBL" id="RSCO01000020">
    <property type="protein sequence ID" value="RYM95306.1"/>
    <property type="molecule type" value="Genomic_DNA"/>
</dbReference>
<feature type="transmembrane region" description="Helical" evidence="2">
    <location>
        <begin position="138"/>
        <end position="161"/>
    </location>
</feature>
<dbReference type="GeneID" id="29696574"/>
<feature type="compositionally biased region" description="Low complexity" evidence="1">
    <location>
        <begin position="278"/>
        <end position="299"/>
    </location>
</feature>
<proteinExistence type="predicted"/>
<sequence length="309" mass="30459">MKNFFKGISFSQLLAGALAAVTSFLLSSKIGIAGSVIGVAVASIVSTAASQLYQNVIDASSKKLQDAAQQVGVAPPHANAHTGDHSTADIDDTQTIAPVHSDSSRGARTVVSGTHATDASKHPQAGTKPQMTKHDKRVAVIVALISGLVAVGITAGVILALTGGKGTDSVVRDVVSPTYSQTPAEMPTQTPTQTPAPTQSGEGSDTDSRHTKDSSTSDRNGQSSGSSSGNANTGSGNSGSDSSNPGSSGSSGSQNSNGSGTAGTGSAGQDGNSGDTQNTDSGNGDSGGSVNDGTNSGTTQKKDGSQAQQ</sequence>
<comment type="caution">
    <text evidence="3">The sequence shown here is derived from an EMBL/GenBank/DDBJ whole genome shotgun (WGS) entry which is preliminary data.</text>
</comment>
<keyword evidence="2" id="KW-1133">Transmembrane helix</keyword>
<evidence type="ECO:0000313" key="3">
    <source>
        <dbReference type="EMBL" id="RYM95306.1"/>
    </source>
</evidence>
<feature type="compositionally biased region" description="Basic and acidic residues" evidence="1">
    <location>
        <begin position="300"/>
        <end position="309"/>
    </location>
</feature>
<evidence type="ECO:0000256" key="2">
    <source>
        <dbReference type="SAM" id="Phobius"/>
    </source>
</evidence>
<feature type="transmembrane region" description="Helical" evidence="2">
    <location>
        <begin position="29"/>
        <end position="53"/>
    </location>
</feature>
<evidence type="ECO:0000313" key="4">
    <source>
        <dbReference type="Proteomes" id="UP000293613"/>
    </source>
</evidence>
<keyword evidence="2" id="KW-0472">Membrane</keyword>
<dbReference type="RefSeq" id="WP_004218047.1">
    <property type="nucleotide sequence ID" value="NZ_CAKMAC010000001.1"/>
</dbReference>
<dbReference type="OMA" id="SKHTAMI"/>
<gene>
    <name evidence="3" type="ORF">PG2011B_0775</name>
</gene>